<evidence type="ECO:0000313" key="2">
    <source>
        <dbReference type="EMBL" id="KAL1281127.1"/>
    </source>
</evidence>
<sequence length="84" mass="9576">MSSQYYVSPPCNLHKCIRWRFNVIQRPAVLFQTHTLFDFGRREDETLLAEILTPISKRSGSAPSDSTFNCSPVQEKTEKQTAAV</sequence>
<comment type="caution">
    <text evidence="2">The sequence shown here is derived from an EMBL/GenBank/DDBJ whole genome shotgun (WGS) entry which is preliminary data.</text>
</comment>
<feature type="compositionally biased region" description="Polar residues" evidence="1">
    <location>
        <begin position="57"/>
        <end position="74"/>
    </location>
</feature>
<gene>
    <name evidence="2" type="ORF">QQF64_015727</name>
</gene>
<feature type="region of interest" description="Disordered" evidence="1">
    <location>
        <begin position="57"/>
        <end position="84"/>
    </location>
</feature>
<protein>
    <submittedName>
        <fullName evidence="2">Uncharacterized protein</fullName>
    </submittedName>
</protein>
<evidence type="ECO:0000256" key="1">
    <source>
        <dbReference type="SAM" id="MobiDB-lite"/>
    </source>
</evidence>
<dbReference type="EMBL" id="JAYMGO010000002">
    <property type="protein sequence ID" value="KAL1281127.1"/>
    <property type="molecule type" value="Genomic_DNA"/>
</dbReference>
<proteinExistence type="predicted"/>
<organism evidence="2 3">
    <name type="scientific">Cirrhinus molitorella</name>
    <name type="common">mud carp</name>
    <dbReference type="NCBI Taxonomy" id="172907"/>
    <lineage>
        <taxon>Eukaryota</taxon>
        <taxon>Metazoa</taxon>
        <taxon>Chordata</taxon>
        <taxon>Craniata</taxon>
        <taxon>Vertebrata</taxon>
        <taxon>Euteleostomi</taxon>
        <taxon>Actinopterygii</taxon>
        <taxon>Neopterygii</taxon>
        <taxon>Teleostei</taxon>
        <taxon>Ostariophysi</taxon>
        <taxon>Cypriniformes</taxon>
        <taxon>Cyprinidae</taxon>
        <taxon>Labeoninae</taxon>
        <taxon>Labeonini</taxon>
        <taxon>Cirrhinus</taxon>
    </lineage>
</organism>
<keyword evidence="3" id="KW-1185">Reference proteome</keyword>
<dbReference type="Proteomes" id="UP001558613">
    <property type="component" value="Unassembled WGS sequence"/>
</dbReference>
<feature type="compositionally biased region" description="Basic and acidic residues" evidence="1">
    <location>
        <begin position="75"/>
        <end position="84"/>
    </location>
</feature>
<evidence type="ECO:0000313" key="3">
    <source>
        <dbReference type="Proteomes" id="UP001558613"/>
    </source>
</evidence>
<accession>A0ABR3NWG3</accession>
<name>A0ABR3NWG3_9TELE</name>
<reference evidence="2 3" key="1">
    <citation type="submission" date="2023-09" db="EMBL/GenBank/DDBJ databases">
        <authorList>
            <person name="Wang M."/>
        </authorList>
    </citation>
    <scope>NUCLEOTIDE SEQUENCE [LARGE SCALE GENOMIC DNA]</scope>
    <source>
        <strain evidence="2">GT-2023</strain>
        <tissue evidence="2">Liver</tissue>
    </source>
</reference>